<dbReference type="STRING" id="4232.A0A251SUF7"/>
<dbReference type="Proteomes" id="UP000215914">
    <property type="component" value="Chromosome 13"/>
</dbReference>
<dbReference type="PANTHER" id="PTHR48167">
    <property type="entry name" value="EXPRESSED PROTEIN"/>
    <property type="match status" value="1"/>
</dbReference>
<gene>
    <name evidence="2" type="ORF">HannXRQ_Chr13g0399281</name>
    <name evidence="1" type="ORF">HanXRQr2_Chr13g0583961</name>
</gene>
<accession>A0A251SUF7</accession>
<reference evidence="1 3" key="1">
    <citation type="journal article" date="2017" name="Nature">
        <title>The sunflower genome provides insights into oil metabolism, flowering and Asterid evolution.</title>
        <authorList>
            <person name="Badouin H."/>
            <person name="Gouzy J."/>
            <person name="Grassa C.J."/>
            <person name="Murat F."/>
            <person name="Staton S.E."/>
            <person name="Cottret L."/>
            <person name="Lelandais-Briere C."/>
            <person name="Owens G.L."/>
            <person name="Carrere S."/>
            <person name="Mayjonade B."/>
            <person name="Legrand L."/>
            <person name="Gill N."/>
            <person name="Kane N.C."/>
            <person name="Bowers J.E."/>
            <person name="Hubner S."/>
            <person name="Bellec A."/>
            <person name="Berard A."/>
            <person name="Berges H."/>
            <person name="Blanchet N."/>
            <person name="Boniface M.C."/>
            <person name="Brunel D."/>
            <person name="Catrice O."/>
            <person name="Chaidir N."/>
            <person name="Claudel C."/>
            <person name="Donnadieu C."/>
            <person name="Faraut T."/>
            <person name="Fievet G."/>
            <person name="Helmstetter N."/>
            <person name="King M."/>
            <person name="Knapp S.J."/>
            <person name="Lai Z."/>
            <person name="Le Paslier M.C."/>
            <person name="Lippi Y."/>
            <person name="Lorenzon L."/>
            <person name="Mandel J.R."/>
            <person name="Marage G."/>
            <person name="Marchand G."/>
            <person name="Marquand E."/>
            <person name="Bret-Mestries E."/>
            <person name="Morien E."/>
            <person name="Nambeesan S."/>
            <person name="Nguyen T."/>
            <person name="Pegot-Espagnet P."/>
            <person name="Pouilly N."/>
            <person name="Raftis F."/>
            <person name="Sallet E."/>
            <person name="Schiex T."/>
            <person name="Thomas J."/>
            <person name="Vandecasteele C."/>
            <person name="Vares D."/>
            <person name="Vear F."/>
            <person name="Vautrin S."/>
            <person name="Crespi M."/>
            <person name="Mangin B."/>
            <person name="Burke J.M."/>
            <person name="Salse J."/>
            <person name="Munos S."/>
            <person name="Vincourt P."/>
            <person name="Rieseberg L.H."/>
            <person name="Langlade N.B."/>
        </authorList>
    </citation>
    <scope>NUCLEOTIDE SEQUENCE [LARGE SCALE GENOMIC DNA]</scope>
    <source>
        <strain evidence="3">cv. SF193</strain>
        <tissue evidence="1">Leaves</tissue>
    </source>
</reference>
<keyword evidence="3" id="KW-1185">Reference proteome</keyword>
<organism evidence="2 3">
    <name type="scientific">Helianthus annuus</name>
    <name type="common">Common sunflower</name>
    <dbReference type="NCBI Taxonomy" id="4232"/>
    <lineage>
        <taxon>Eukaryota</taxon>
        <taxon>Viridiplantae</taxon>
        <taxon>Streptophyta</taxon>
        <taxon>Embryophyta</taxon>
        <taxon>Tracheophyta</taxon>
        <taxon>Spermatophyta</taxon>
        <taxon>Magnoliopsida</taxon>
        <taxon>eudicotyledons</taxon>
        <taxon>Gunneridae</taxon>
        <taxon>Pentapetalae</taxon>
        <taxon>asterids</taxon>
        <taxon>campanulids</taxon>
        <taxon>Asterales</taxon>
        <taxon>Asteraceae</taxon>
        <taxon>Asteroideae</taxon>
        <taxon>Heliantheae alliance</taxon>
        <taxon>Heliantheae</taxon>
        <taxon>Helianthus</taxon>
    </lineage>
</organism>
<proteinExistence type="predicted"/>
<dbReference type="AlphaFoldDB" id="A0A251SUF7"/>
<reference evidence="1" key="3">
    <citation type="submission" date="2020-06" db="EMBL/GenBank/DDBJ databases">
        <title>Helianthus annuus Genome sequencing and assembly Release 2.</title>
        <authorList>
            <person name="Gouzy J."/>
            <person name="Langlade N."/>
            <person name="Munos S."/>
        </authorList>
    </citation>
    <scope>NUCLEOTIDE SEQUENCE</scope>
    <source>
        <tissue evidence="1">Leaves</tissue>
    </source>
</reference>
<name>A0A251SUF7_HELAN</name>
<dbReference type="InParanoid" id="A0A251SUF7"/>
<reference evidence="2" key="2">
    <citation type="submission" date="2017-02" db="EMBL/GenBank/DDBJ databases">
        <title>Sunflower complete genome.</title>
        <authorList>
            <person name="Langlade N."/>
            <person name="Munos S."/>
        </authorList>
    </citation>
    <scope>NUCLEOTIDE SEQUENCE [LARGE SCALE GENOMIC DNA]</scope>
    <source>
        <tissue evidence="2">Leaves</tissue>
    </source>
</reference>
<sequence>MKLFGITKNTLKSDVLSLLEECKLSVDDLKVDYNPMVQFPSRSAYDAALRAFARKGCLYRLERIINSRIPSKVAKASFTLLLINRLLMLTFAF</sequence>
<dbReference type="Gramene" id="mRNA:HanXRQr2_Chr13g0583961">
    <property type="protein sequence ID" value="mRNA:HanXRQr2_Chr13g0583961"/>
    <property type="gene ID" value="HanXRQr2_Chr13g0583961"/>
</dbReference>
<dbReference type="EMBL" id="CM007902">
    <property type="protein sequence ID" value="OTG01181.1"/>
    <property type="molecule type" value="Genomic_DNA"/>
</dbReference>
<dbReference type="PANTHER" id="PTHR48167:SF2">
    <property type="entry name" value="EXPRESSED PROTEIN"/>
    <property type="match status" value="1"/>
</dbReference>
<evidence type="ECO:0000313" key="3">
    <source>
        <dbReference type="Proteomes" id="UP000215914"/>
    </source>
</evidence>
<evidence type="ECO:0000313" key="2">
    <source>
        <dbReference type="EMBL" id="OTG01181.1"/>
    </source>
</evidence>
<dbReference type="EMBL" id="MNCJ02000328">
    <property type="protein sequence ID" value="KAF5773018.1"/>
    <property type="molecule type" value="Genomic_DNA"/>
</dbReference>
<protein>
    <submittedName>
        <fullName evidence="2">Uncharacterized protein</fullName>
    </submittedName>
</protein>
<evidence type="ECO:0000313" key="1">
    <source>
        <dbReference type="EMBL" id="KAF5773018.1"/>
    </source>
</evidence>